<feature type="compositionally biased region" description="Polar residues" evidence="6">
    <location>
        <begin position="1"/>
        <end position="23"/>
    </location>
</feature>
<gene>
    <name evidence="7" type="ORF">mRhiFer1_006942</name>
</gene>
<dbReference type="FunFam" id="1.20.5.190:FF:000021">
    <property type="entry name" value="IQ motif containing N"/>
    <property type="match status" value="1"/>
</dbReference>
<evidence type="ECO:0000256" key="3">
    <source>
        <dbReference type="ARBA" id="ARBA00057744"/>
    </source>
</evidence>
<evidence type="ECO:0000256" key="5">
    <source>
        <dbReference type="ARBA" id="ARBA00070684"/>
    </source>
</evidence>
<dbReference type="InterPro" id="IPR052318">
    <property type="entry name" value="CellDiv_DevSignal_Domain"/>
</dbReference>
<comment type="subunit">
    <text evidence="4">Interacts with calmodulin.</text>
</comment>
<dbReference type="GO" id="GO:0007286">
    <property type="term" value="P:spermatid development"/>
    <property type="evidence" value="ECO:0007669"/>
    <property type="project" value="UniProtKB-ARBA"/>
</dbReference>
<dbReference type="Pfam" id="PF00612">
    <property type="entry name" value="IQ"/>
    <property type="match status" value="6"/>
</dbReference>
<feature type="region of interest" description="Disordered" evidence="6">
    <location>
        <begin position="1026"/>
        <end position="1051"/>
    </location>
</feature>
<protein>
    <recommendedName>
        <fullName evidence="5">IQ domain-containing protein N</fullName>
    </recommendedName>
</protein>
<organism evidence="7 8">
    <name type="scientific">Rhinolophus ferrumequinum</name>
    <name type="common">Greater horseshoe bat</name>
    <dbReference type="NCBI Taxonomy" id="59479"/>
    <lineage>
        <taxon>Eukaryota</taxon>
        <taxon>Metazoa</taxon>
        <taxon>Chordata</taxon>
        <taxon>Craniata</taxon>
        <taxon>Vertebrata</taxon>
        <taxon>Euteleostomi</taxon>
        <taxon>Mammalia</taxon>
        <taxon>Eutheria</taxon>
        <taxon>Laurasiatheria</taxon>
        <taxon>Chiroptera</taxon>
        <taxon>Yinpterochiroptera</taxon>
        <taxon>Rhinolophoidea</taxon>
        <taxon>Rhinolophidae</taxon>
        <taxon>Rhinolophinae</taxon>
        <taxon>Rhinolophus</taxon>
    </lineage>
</organism>
<feature type="region of interest" description="Disordered" evidence="6">
    <location>
        <begin position="139"/>
        <end position="161"/>
    </location>
</feature>
<keyword evidence="1" id="KW-0217">Developmental protein</keyword>
<evidence type="ECO:0000256" key="6">
    <source>
        <dbReference type="SAM" id="MobiDB-lite"/>
    </source>
</evidence>
<dbReference type="InterPro" id="IPR027417">
    <property type="entry name" value="P-loop_NTPase"/>
</dbReference>
<dbReference type="FunFam" id="1.20.5.190:FF:000041">
    <property type="entry name" value="IQ motif containing N"/>
    <property type="match status" value="1"/>
</dbReference>
<sequence length="1356" mass="144874">MQQATQLQWSPSGQNSSQAQPVPNLQDKAGTLRPHPQHEPPASRETLLQQPDKMVPHHTPRLRAVVESQAFKNVLVDEMDIILSRAATLIQSNWKGYRLRQKLISQMRAAKAIQEAWRRFNTRRLLRFGKAVEKKVSADEGDIPYHPPQQVRFQHSEKDRSLSAPPIMVSKETQFPSADSLAAYTHQLAPQQPLGAPQASCAPGGPSITFLPDQTISSRLPCPVSPEAKRYPCLLTRTVRSANLVHREGDTIKTKQVAARANKAGAPGTPQSERYAQVFHGPHKTQTQALVEAEVLQAPPQPGPAPVMLKNPLQPCPVPPITMTKSPPQMYPAAVLTKTPLQSCLASMMNRAPTQPCPAPTATIAKTPPRVDPAAPVAKTTLQSCLTAILNKIPTQPCPAPAIMITKTPPQPCLAAPVTKTPAQMRPTASMTNTAPQARLAAVMAKIPPQICLLTSIIKSPTQTSPEPMMAKTPVQTCPVPMMAKTPPQMSPEPVMAETPPQTCPVPMMAKTPVRTCPGPVMAKILPQTCPVPMMAKTPPQICQVPVMAETPVRMCPGPMMAETPPQTCPVPMMAKTPVRTCPGPVMAKILPQTHPGPVIAKTPPQMRLAATMAKTPLQTCPAATIAKTPSQTLPGASMTKTPPQTRLAAMITKTPAQLRSMATILRTLCLLPPTAGNLKASPPAVMAAGIPNTLSHTCLNKPKAKAVVTARQTVKISSHSYLTGGKMKYCPPPHLGAGSPKSPARPLWKPNTIKAFSQKQVKTATKSSSSVAVEVPRAKPWAKVAEHRNKVSSQARLRTDVVSAQTQVYVPGETAVVLPQAQLGTSGSKSSPPGQLATCSTTTSAQGHLLTELTATLPQAYLGTCLSKAPPQAHLPAQLTTAPSLAYPGTCLTKTQSQAHLATGVQSQAYLLTGLTKAQSQAQLVTETAKCLYPAHQAVEVSSKTKSQPLRTGFKASTQPYLHTGSLGTLSRAKTEDRLTQLPAHSYMQGKATQGPCQGSSKTQSMLVPLLASSGHPTCNVESWGDSGVARAQPSTASPAAPSQEELGPVNAGVAGGPARNSAACSVAIGPMTSAVAPGAVWEPTRCAVSWDAVGREAAVDPGRSGKLVASVQAVEKIIVRAVVTIQACARGYLVRQTIKVWHQWAVVIQAAWRGYRVRRDLAQLCRAATIIQATWRGYCIRRSCAQQMLPQGTWANVGSRARSTSSHRCFQSCQPHVCAFCQPLSTGLGSFPSVVMLVGSNPRTCHMCGRTLPTRVVQGMGQGTMGQADVHRGCDTQLTHQSTLQLHVQNKAATLIQSAWRGFVVRHQLKRQQVAAKRLQATWRGHFTRASLTTDALLGPAVWDNSQNTQWPGV</sequence>
<evidence type="ECO:0000256" key="1">
    <source>
        <dbReference type="ARBA" id="ARBA00022473"/>
    </source>
</evidence>
<evidence type="ECO:0000313" key="8">
    <source>
        <dbReference type="Proteomes" id="UP000585614"/>
    </source>
</evidence>
<evidence type="ECO:0000256" key="2">
    <source>
        <dbReference type="ARBA" id="ARBA00022737"/>
    </source>
</evidence>
<dbReference type="SMART" id="SM00015">
    <property type="entry name" value="IQ"/>
    <property type="match status" value="7"/>
</dbReference>
<comment type="function">
    <text evidence="3">Essential for spermiogenesis and fertilization. May be required for manchette assembly in elongating spermatids.</text>
</comment>
<dbReference type="Gene3D" id="1.20.5.190">
    <property type="match status" value="3"/>
</dbReference>
<dbReference type="CDD" id="cd23767">
    <property type="entry name" value="IQCD"/>
    <property type="match status" value="5"/>
</dbReference>
<dbReference type="PANTHER" id="PTHR22590">
    <property type="entry name" value="MYOSIN MOTOR DOMAIN-CONTAINING PROTEIN"/>
    <property type="match status" value="1"/>
</dbReference>
<proteinExistence type="predicted"/>
<dbReference type="InterPro" id="IPR000048">
    <property type="entry name" value="IQ_motif_EF-hand-BS"/>
</dbReference>
<accession>A0A7J7U0R7</accession>
<reference evidence="7 8" key="1">
    <citation type="journal article" date="2020" name="Nature">
        <title>Six reference-quality genomes reveal evolution of bat adaptations.</title>
        <authorList>
            <person name="Jebb D."/>
            <person name="Huang Z."/>
            <person name="Pippel M."/>
            <person name="Hughes G.M."/>
            <person name="Lavrichenko K."/>
            <person name="Devanna P."/>
            <person name="Winkler S."/>
            <person name="Jermiin L.S."/>
            <person name="Skirmuntt E.C."/>
            <person name="Katzourakis A."/>
            <person name="Burkitt-Gray L."/>
            <person name="Ray D.A."/>
            <person name="Sullivan K.A.M."/>
            <person name="Roscito J.G."/>
            <person name="Kirilenko B.M."/>
            <person name="Davalos L.M."/>
            <person name="Corthals A.P."/>
            <person name="Power M.L."/>
            <person name="Jones G."/>
            <person name="Ransome R.D."/>
            <person name="Dechmann D.K.N."/>
            <person name="Locatelli A.G."/>
            <person name="Puechmaille S.J."/>
            <person name="Fedrigo O."/>
            <person name="Jarvis E.D."/>
            <person name="Hiller M."/>
            <person name="Vernes S.C."/>
            <person name="Myers E.W."/>
            <person name="Teeling E.C."/>
        </authorList>
    </citation>
    <scope>NUCLEOTIDE SEQUENCE [LARGE SCALE GENOMIC DNA]</scope>
    <source>
        <strain evidence="7">MRhiFer1</strain>
        <tissue evidence="7">Lung</tissue>
    </source>
</reference>
<keyword evidence="2" id="KW-0677">Repeat</keyword>
<dbReference type="SUPFAM" id="SSF52540">
    <property type="entry name" value="P-loop containing nucleoside triphosphate hydrolases"/>
    <property type="match status" value="3"/>
</dbReference>
<evidence type="ECO:0000313" key="7">
    <source>
        <dbReference type="EMBL" id="KAF6306422.1"/>
    </source>
</evidence>
<evidence type="ECO:0000256" key="4">
    <source>
        <dbReference type="ARBA" id="ARBA00063186"/>
    </source>
</evidence>
<name>A0A7J7U0R7_RHIFE</name>
<feature type="compositionally biased region" description="Low complexity" evidence="6">
    <location>
        <begin position="1031"/>
        <end position="1051"/>
    </location>
</feature>
<dbReference type="PROSITE" id="PS50096">
    <property type="entry name" value="IQ"/>
    <property type="match status" value="6"/>
</dbReference>
<dbReference type="Proteomes" id="UP000585614">
    <property type="component" value="Unassembled WGS sequence"/>
</dbReference>
<dbReference type="EMBL" id="JACAGC010000017">
    <property type="protein sequence ID" value="KAF6306422.1"/>
    <property type="molecule type" value="Genomic_DNA"/>
</dbReference>
<feature type="region of interest" description="Disordered" evidence="6">
    <location>
        <begin position="1"/>
        <end position="45"/>
    </location>
</feature>
<dbReference type="PANTHER" id="PTHR22590:SF2">
    <property type="entry name" value="IQ DOMAIN-CONTAINING PROTEIN N"/>
    <property type="match status" value="1"/>
</dbReference>
<comment type="caution">
    <text evidence="7">The sequence shown here is derived from an EMBL/GenBank/DDBJ whole genome shotgun (WGS) entry which is preliminary data.</text>
</comment>